<organism evidence="1">
    <name type="scientific">marine sediment metagenome</name>
    <dbReference type="NCBI Taxonomy" id="412755"/>
    <lineage>
        <taxon>unclassified sequences</taxon>
        <taxon>metagenomes</taxon>
        <taxon>ecological metagenomes</taxon>
    </lineage>
</organism>
<evidence type="ECO:0000313" key="1">
    <source>
        <dbReference type="EMBL" id="GAH22848.1"/>
    </source>
</evidence>
<proteinExistence type="predicted"/>
<dbReference type="EMBL" id="BART01042401">
    <property type="protein sequence ID" value="GAH22848.1"/>
    <property type="molecule type" value="Genomic_DNA"/>
</dbReference>
<dbReference type="AlphaFoldDB" id="X1FQ01"/>
<feature type="non-terminal residue" evidence="1">
    <location>
        <position position="33"/>
    </location>
</feature>
<reference evidence="1" key="1">
    <citation type="journal article" date="2014" name="Front. Microbiol.">
        <title>High frequency of phylogenetically diverse reductive dehalogenase-homologous genes in deep subseafloor sedimentary metagenomes.</title>
        <authorList>
            <person name="Kawai M."/>
            <person name="Futagami T."/>
            <person name="Toyoda A."/>
            <person name="Takaki Y."/>
            <person name="Nishi S."/>
            <person name="Hori S."/>
            <person name="Arai W."/>
            <person name="Tsubouchi T."/>
            <person name="Morono Y."/>
            <person name="Uchiyama I."/>
            <person name="Ito T."/>
            <person name="Fujiyama A."/>
            <person name="Inagaki F."/>
            <person name="Takami H."/>
        </authorList>
    </citation>
    <scope>NUCLEOTIDE SEQUENCE</scope>
    <source>
        <strain evidence="1">Expedition CK06-06</strain>
    </source>
</reference>
<gene>
    <name evidence="1" type="ORF">S01H4_67415</name>
</gene>
<accession>X1FQ01</accession>
<comment type="caution">
    <text evidence="1">The sequence shown here is derived from an EMBL/GenBank/DDBJ whole genome shotgun (WGS) entry which is preliminary data.</text>
</comment>
<feature type="non-terminal residue" evidence="1">
    <location>
        <position position="1"/>
    </location>
</feature>
<sequence>RFFQTLKRLAIRADIDPLVSVEFLGNVIDDSLV</sequence>
<protein>
    <submittedName>
        <fullName evidence="1">Uncharacterized protein</fullName>
    </submittedName>
</protein>
<name>X1FQ01_9ZZZZ</name>